<dbReference type="InterPro" id="IPR004175">
    <property type="entry name" value="RNA_CPDase"/>
</dbReference>
<dbReference type="SUPFAM" id="SSF55144">
    <property type="entry name" value="LigT-like"/>
    <property type="match status" value="1"/>
</dbReference>
<reference evidence="4" key="1">
    <citation type="journal article" date="2020" name="ISME J.">
        <title>Gammaproteobacteria mediating utilization of methyl-, sulfur- and petroleum organic compounds in deep ocean hydrothermal plumes.</title>
        <authorList>
            <person name="Zhou Z."/>
            <person name="Liu Y."/>
            <person name="Pan J."/>
            <person name="Cron B.R."/>
            <person name="Toner B.M."/>
            <person name="Anantharaman K."/>
            <person name="Breier J.A."/>
            <person name="Dick G.J."/>
            <person name="Li M."/>
        </authorList>
    </citation>
    <scope>NUCLEOTIDE SEQUENCE</scope>
    <source>
        <strain evidence="4">SZUA-1385</strain>
    </source>
</reference>
<feature type="domain" description="Phosphoesterase HXTX" evidence="3">
    <location>
        <begin position="89"/>
        <end position="165"/>
    </location>
</feature>
<dbReference type="AlphaFoldDB" id="A0A833DPV7"/>
<evidence type="ECO:0000259" key="3">
    <source>
        <dbReference type="Pfam" id="PF02834"/>
    </source>
</evidence>
<dbReference type="PANTHER" id="PTHR35561">
    <property type="entry name" value="RNA 2',3'-CYCLIC PHOSPHODIESTERASE"/>
    <property type="match status" value="1"/>
</dbReference>
<comment type="catalytic activity">
    <reaction evidence="2">
        <text>a 3'-end 2',3'-cyclophospho-ribonucleotide-RNA + H2O = a 3'-end 2'-phospho-ribonucleotide-RNA + H(+)</text>
        <dbReference type="Rhea" id="RHEA:11828"/>
        <dbReference type="Rhea" id="RHEA-COMP:10464"/>
        <dbReference type="Rhea" id="RHEA-COMP:17353"/>
        <dbReference type="ChEBI" id="CHEBI:15377"/>
        <dbReference type="ChEBI" id="CHEBI:15378"/>
        <dbReference type="ChEBI" id="CHEBI:83064"/>
        <dbReference type="ChEBI" id="CHEBI:173113"/>
        <dbReference type="EC" id="3.1.4.58"/>
    </reaction>
</comment>
<dbReference type="InterPro" id="IPR014051">
    <property type="entry name" value="Phosphoesterase_HXTX"/>
</dbReference>
<feature type="domain" description="Phosphoesterase HXTX" evidence="3">
    <location>
        <begin position="7"/>
        <end position="85"/>
    </location>
</feature>
<gene>
    <name evidence="4" type="primary">thpR</name>
    <name evidence="4" type="ORF">EYG76_00700</name>
</gene>
<name>A0A833DPV7_9EURY</name>
<dbReference type="EC" id="3.1.4.58" evidence="2"/>
<comment type="similarity">
    <text evidence="2">Belongs to the 2H phosphoesterase superfamily. ThpR family.</text>
</comment>
<feature type="short sequence motif" description="HXTX 1" evidence="2">
    <location>
        <begin position="38"/>
        <end position="41"/>
    </location>
</feature>
<dbReference type="GO" id="GO:0008664">
    <property type="term" value="F:RNA 2',3'-cyclic 3'-phosphodiesterase activity"/>
    <property type="evidence" value="ECO:0007669"/>
    <property type="project" value="UniProtKB-EC"/>
</dbReference>
<keyword evidence="1 2" id="KW-0378">Hydrolase</keyword>
<dbReference type="HAMAP" id="MF_01940">
    <property type="entry name" value="RNA_CPDase"/>
    <property type="match status" value="1"/>
</dbReference>
<evidence type="ECO:0000256" key="1">
    <source>
        <dbReference type="ARBA" id="ARBA00022801"/>
    </source>
</evidence>
<feature type="short sequence motif" description="HXTX 2" evidence="2">
    <location>
        <begin position="116"/>
        <end position="119"/>
    </location>
</feature>
<evidence type="ECO:0000256" key="2">
    <source>
        <dbReference type="HAMAP-Rule" id="MF_01940"/>
    </source>
</evidence>
<comment type="caution">
    <text evidence="4">The sequence shown here is derived from an EMBL/GenBank/DDBJ whole genome shotgun (WGS) entry which is preliminary data.</text>
</comment>
<sequence>MRCFLAIELSEDIVEKLEDLKRNFNLEGIKLVERKNLHITVKFLGEVDEITLEKITNMELPIRTIKSHIGNLGVFPNEDYIRVIWVGASNLVPLFEEIDNELLNLNFKREREYIPHITIGRVKFIKNKKLLKDRINKHKDIDLGVLNVNSIILMKSTLTKGGPIYEVIKRWD</sequence>
<evidence type="ECO:0000313" key="4">
    <source>
        <dbReference type="EMBL" id="HIP16809.1"/>
    </source>
</evidence>
<dbReference type="Proteomes" id="UP000605144">
    <property type="component" value="Unassembled WGS sequence"/>
</dbReference>
<comment type="function">
    <text evidence="2">Hydrolyzes RNA 2',3'-cyclic phosphodiester to an RNA 2'-phosphomonoester.</text>
</comment>
<dbReference type="Gene3D" id="3.90.1140.10">
    <property type="entry name" value="Cyclic phosphodiesterase"/>
    <property type="match status" value="1"/>
</dbReference>
<protein>
    <recommendedName>
        <fullName evidence="2">RNA 2',3'-cyclic phosphodiesterase</fullName>
        <shortName evidence="2">RNA 2',3'-CPDase</shortName>
        <ecNumber evidence="2">3.1.4.58</ecNumber>
    </recommendedName>
</protein>
<feature type="active site" description="Proton donor" evidence="2">
    <location>
        <position position="38"/>
    </location>
</feature>
<dbReference type="NCBIfam" id="TIGR02258">
    <property type="entry name" value="2_5_ligase"/>
    <property type="match status" value="1"/>
</dbReference>
<dbReference type="Pfam" id="PF02834">
    <property type="entry name" value="LigT_PEase"/>
    <property type="match status" value="2"/>
</dbReference>
<dbReference type="InterPro" id="IPR009097">
    <property type="entry name" value="Cyclic_Pdiesterase"/>
</dbReference>
<feature type="active site" description="Proton acceptor" evidence="2">
    <location>
        <position position="116"/>
    </location>
</feature>
<dbReference type="GO" id="GO:0004113">
    <property type="term" value="F:2',3'-cyclic-nucleotide 3'-phosphodiesterase activity"/>
    <property type="evidence" value="ECO:0007669"/>
    <property type="project" value="InterPro"/>
</dbReference>
<dbReference type="PANTHER" id="PTHR35561:SF1">
    <property type="entry name" value="RNA 2',3'-CYCLIC PHOSPHODIESTERASE"/>
    <property type="match status" value="1"/>
</dbReference>
<evidence type="ECO:0000313" key="5">
    <source>
        <dbReference type="Proteomes" id="UP000605144"/>
    </source>
</evidence>
<proteinExistence type="inferred from homology"/>
<organism evidence="4 5">
    <name type="scientific">Methanothermococcus okinawensis</name>
    <dbReference type="NCBI Taxonomy" id="155863"/>
    <lineage>
        <taxon>Archaea</taxon>
        <taxon>Methanobacteriati</taxon>
        <taxon>Methanobacteriota</taxon>
        <taxon>Methanomada group</taxon>
        <taxon>Methanococci</taxon>
        <taxon>Methanococcales</taxon>
        <taxon>Methanococcaceae</taxon>
        <taxon>Methanothermococcus</taxon>
    </lineage>
</organism>
<dbReference type="EMBL" id="DQSV01000012">
    <property type="protein sequence ID" value="HIP16809.1"/>
    <property type="molecule type" value="Genomic_DNA"/>
</dbReference>
<accession>A0A833DPV7</accession>